<evidence type="ECO:0000313" key="7">
    <source>
        <dbReference type="Proteomes" id="UP000298484"/>
    </source>
</evidence>
<proteinExistence type="predicted"/>
<dbReference type="Gene3D" id="3.50.50.60">
    <property type="entry name" value="FAD/NAD(P)-binding domain"/>
    <property type="match status" value="1"/>
</dbReference>
<keyword evidence="3" id="KW-0274">FAD</keyword>
<dbReference type="NCBIfam" id="TIGR00275">
    <property type="entry name" value="aminoacetone oxidase family FAD-binding enzyme"/>
    <property type="match status" value="1"/>
</dbReference>
<protein>
    <submittedName>
        <fullName evidence="6">NAD(P)/FAD-dependent oxidoreductase</fullName>
    </submittedName>
</protein>
<keyword evidence="7" id="KW-1185">Reference proteome</keyword>
<feature type="domain" description="RsdA/BaiN/AoA(So)-like Rossmann fold-like" evidence="4">
    <location>
        <begin position="4"/>
        <end position="411"/>
    </location>
</feature>
<evidence type="ECO:0000256" key="1">
    <source>
        <dbReference type="ARBA" id="ARBA00001974"/>
    </source>
</evidence>
<dbReference type="PANTHER" id="PTHR42887:SF2">
    <property type="entry name" value="OS12G0638800 PROTEIN"/>
    <property type="match status" value="1"/>
</dbReference>
<dbReference type="PANTHER" id="PTHR42887">
    <property type="entry name" value="OS12G0638800 PROTEIN"/>
    <property type="match status" value="1"/>
</dbReference>
<gene>
    <name evidence="6" type="ORF">E4U82_11715</name>
</gene>
<evidence type="ECO:0000259" key="5">
    <source>
        <dbReference type="Pfam" id="PF22780"/>
    </source>
</evidence>
<dbReference type="InterPro" id="IPR057661">
    <property type="entry name" value="RsdA/BaiN/AoA(So)_Rossmann"/>
</dbReference>
<dbReference type="InterPro" id="IPR004792">
    <property type="entry name" value="BaiN-like"/>
</dbReference>
<dbReference type="Gene3D" id="2.40.30.10">
    <property type="entry name" value="Translation factors"/>
    <property type="match status" value="1"/>
</dbReference>
<dbReference type="Proteomes" id="UP000298484">
    <property type="component" value="Unassembled WGS sequence"/>
</dbReference>
<dbReference type="RefSeq" id="WP_135110372.1">
    <property type="nucleotide sequence ID" value="NZ_SRHY01000019.1"/>
</dbReference>
<evidence type="ECO:0000313" key="6">
    <source>
        <dbReference type="EMBL" id="TFJ92599.1"/>
    </source>
</evidence>
<evidence type="ECO:0000259" key="4">
    <source>
        <dbReference type="Pfam" id="PF03486"/>
    </source>
</evidence>
<name>A0A4Y9A9P1_9BACI</name>
<dbReference type="InterPro" id="IPR023166">
    <property type="entry name" value="BaiN-like_dom_sf"/>
</dbReference>
<sequence>MSYDVVIIGGGPSGLMAAIAAAENGAKTILFEKGRKLGTKLAISGGGRCNVTNRLPEDEVIKHIPGNGKFLYSPFSVFNNYDIIDFFEGMGVGLKEEDHGRMFPVTNSAKTVVNALIDKLAELGVEVRMKTPVKAVHYDDTEHTVMLEDGSKVNTASLVIAVGGKAVPHTGSTGDGYAWAKKAGHTVTELYPTEVALTSGETFIQNKSLQGLSLRDVALSVLNKKGKPMITHQMDMIFTHFGISGPAVLRCSQFVVKELIKGREEVSMLLDVLPYKHEEQLVQSILKTMEENPKKSIKNTLKGIIPERFLDFMLTSHKINAEQKAATVATETIRTVIHHLKHFRFTVNGSLPLKKAFVTGGGISIKEIAPKTMQSKQMHGLYFCGEILDIHGYTGGYNITSALVTGRIAGMNAANEAMQKTGI</sequence>
<evidence type="ECO:0000256" key="3">
    <source>
        <dbReference type="ARBA" id="ARBA00022827"/>
    </source>
</evidence>
<dbReference type="InterPro" id="IPR036188">
    <property type="entry name" value="FAD/NAD-bd_sf"/>
</dbReference>
<dbReference type="PRINTS" id="PR00411">
    <property type="entry name" value="PNDRDTASEI"/>
</dbReference>
<dbReference type="OrthoDB" id="9773233at2"/>
<dbReference type="Pfam" id="PF03486">
    <property type="entry name" value="HI0933_like"/>
    <property type="match status" value="1"/>
</dbReference>
<comment type="caution">
    <text evidence="6">The sequence shown here is derived from an EMBL/GenBank/DDBJ whole genome shotgun (WGS) entry which is preliminary data.</text>
</comment>
<dbReference type="AlphaFoldDB" id="A0A4Y9A9P1"/>
<dbReference type="Pfam" id="PF22780">
    <property type="entry name" value="HI0933_like_1st"/>
    <property type="match status" value="1"/>
</dbReference>
<reference evidence="6 7" key="1">
    <citation type="submission" date="2019-03" db="EMBL/GenBank/DDBJ databases">
        <title>Genome sequence of Lentibacillus salicampi ATCC BAA-719.</title>
        <authorList>
            <person name="Maclea K.S."/>
            <person name="Simoes Junior M."/>
        </authorList>
    </citation>
    <scope>NUCLEOTIDE SEQUENCE [LARGE SCALE GENOMIC DNA]</scope>
    <source>
        <strain evidence="6 7">ATCC BAA-719</strain>
    </source>
</reference>
<keyword evidence="2" id="KW-0285">Flavoprotein</keyword>
<dbReference type="SUPFAM" id="SSF51905">
    <property type="entry name" value="FAD/NAD(P)-binding domain"/>
    <property type="match status" value="1"/>
</dbReference>
<evidence type="ECO:0000256" key="2">
    <source>
        <dbReference type="ARBA" id="ARBA00022630"/>
    </source>
</evidence>
<dbReference type="Gene3D" id="1.10.8.260">
    <property type="entry name" value="HI0933 insert domain-like"/>
    <property type="match status" value="1"/>
</dbReference>
<dbReference type="SUPFAM" id="SSF160996">
    <property type="entry name" value="HI0933 insert domain-like"/>
    <property type="match status" value="1"/>
</dbReference>
<dbReference type="InterPro" id="IPR055178">
    <property type="entry name" value="RsdA/BaiN/AoA(So)-like_dom"/>
</dbReference>
<accession>A0A4Y9A9P1</accession>
<organism evidence="6 7">
    <name type="scientific">Lentibacillus salicampi</name>
    <dbReference type="NCBI Taxonomy" id="175306"/>
    <lineage>
        <taxon>Bacteria</taxon>
        <taxon>Bacillati</taxon>
        <taxon>Bacillota</taxon>
        <taxon>Bacilli</taxon>
        <taxon>Bacillales</taxon>
        <taxon>Bacillaceae</taxon>
        <taxon>Lentibacillus</taxon>
    </lineage>
</organism>
<comment type="cofactor">
    <cofactor evidence="1">
        <name>FAD</name>
        <dbReference type="ChEBI" id="CHEBI:57692"/>
    </cofactor>
</comment>
<feature type="domain" description="RsdA/BaiN/AoA(So)-like insert" evidence="5">
    <location>
        <begin position="191"/>
        <end position="358"/>
    </location>
</feature>
<dbReference type="EMBL" id="SRHY01000019">
    <property type="protein sequence ID" value="TFJ92599.1"/>
    <property type="molecule type" value="Genomic_DNA"/>
</dbReference>